<comment type="subcellular location">
    <subcellularLocation>
        <location evidence="1">Secreted</location>
    </subcellularLocation>
</comment>
<dbReference type="Proteomes" id="UP000244898">
    <property type="component" value="Unassembled WGS sequence"/>
</dbReference>
<dbReference type="Pfam" id="PF00353">
    <property type="entry name" value="HemolysinCabind"/>
    <property type="match status" value="7"/>
</dbReference>
<keyword evidence="6" id="KW-1185">Reference proteome</keyword>
<dbReference type="InterPro" id="IPR011049">
    <property type="entry name" value="Serralysin-like_metalloprot_C"/>
</dbReference>
<sequence length="591" mass="61380">MLLIGLFALMGVAATVAVVDLVQDDDADSEQIPQDDTPEESDNSRGTAGDDDVYIGSNAAFDGLLGDDTIEASDGATISGGAGDDSISVADEGRVYGGAGDDTIFGEHRSTLFGGEGSDRITAHSYSGVFGGDGDDSLGNTSGTSNTTLRGEDGDDRLWVTSSSVAFGGDGNDTLYGLNGSTLHGGAGDDEIETAWYIPDQKHLSAFGNDGNDTLTIWAGLGHGGAGDDVLMAEVDDDLLDRTDLITLTGGEGTDSFTVSFGSAERGWAGPDPLTSPPLVTITDFDPETEQLLIEDHDSAPLESLEIQPAADGSYTDVIAQFEEDLIKGRHRDDYHPSFAIRLDGVSSLSEEDIRVVNSSDGTTLALQSGTQGDDTLVAASDTYVLTGSGDDQVMTSQDNSTVHAGGGNDTVLATARTVSIYGGMGDDSISLSGEGSYAYGGNGSDTITAHGENVTVHGGTGDDTLVSERGTEASVFYGGSGFNTFEIGLGDTVNLATDGNYTLNVYPEDLEGSPALIDGVYLPEADVILNLPPDVTGDLSLRSVMVEGERFPFQAITVTTQSSQDLLTVNTKQDVEASLDLFTINRDVVF</sequence>
<protein>
    <submittedName>
        <fullName evidence="5">Hemolysin, plasmid</fullName>
    </submittedName>
</protein>
<gene>
    <name evidence="5" type="primary">hlyA</name>
    <name evidence="5" type="ORF">TRM7615_01818</name>
</gene>
<dbReference type="AlphaFoldDB" id="A0A2R8C7A6"/>
<dbReference type="InterPro" id="IPR050557">
    <property type="entry name" value="RTX_toxin/Mannuronan_C5-epim"/>
</dbReference>
<dbReference type="InterPro" id="IPR001343">
    <property type="entry name" value="Hemolysn_Ca-bd"/>
</dbReference>
<name>A0A2R8C7A6_9RHOB</name>
<dbReference type="RefSeq" id="WP_108786658.1">
    <property type="nucleotide sequence ID" value="NZ_ONZG01000004.1"/>
</dbReference>
<dbReference type="OrthoDB" id="9342475at2"/>
<reference evidence="6" key="1">
    <citation type="submission" date="2018-03" db="EMBL/GenBank/DDBJ databases">
        <authorList>
            <person name="Rodrigo-Torres L."/>
            <person name="Arahal R. D."/>
            <person name="Lucena T."/>
        </authorList>
    </citation>
    <scope>NUCLEOTIDE SEQUENCE [LARGE SCALE GENOMIC DNA]</scope>
    <source>
        <strain evidence="6">CECT 7615</strain>
    </source>
</reference>
<dbReference type="Gene3D" id="2.160.20.160">
    <property type="match status" value="1"/>
</dbReference>
<evidence type="ECO:0000256" key="2">
    <source>
        <dbReference type="ARBA" id="ARBA00022525"/>
    </source>
</evidence>
<evidence type="ECO:0000313" key="5">
    <source>
        <dbReference type="EMBL" id="SPJ28319.1"/>
    </source>
</evidence>
<feature type="region of interest" description="Disordered" evidence="3">
    <location>
        <begin position="132"/>
        <end position="155"/>
    </location>
</feature>
<evidence type="ECO:0000256" key="3">
    <source>
        <dbReference type="SAM" id="MobiDB-lite"/>
    </source>
</evidence>
<accession>A0A2R8C7A6</accession>
<feature type="region of interest" description="Disordered" evidence="3">
    <location>
        <begin position="27"/>
        <end position="52"/>
    </location>
</feature>
<dbReference type="PRINTS" id="PR00313">
    <property type="entry name" value="CABNDNGRPT"/>
</dbReference>
<dbReference type="Gene3D" id="2.150.10.10">
    <property type="entry name" value="Serralysin-like metalloprotease, C-terminal"/>
    <property type="match status" value="2"/>
</dbReference>
<dbReference type="EMBL" id="ONZG01000004">
    <property type="protein sequence ID" value="SPJ28319.1"/>
    <property type="molecule type" value="Genomic_DNA"/>
</dbReference>
<feature type="signal peptide" evidence="4">
    <location>
        <begin position="1"/>
        <end position="17"/>
    </location>
</feature>
<dbReference type="PANTHER" id="PTHR38340">
    <property type="entry name" value="S-LAYER PROTEIN"/>
    <property type="match status" value="1"/>
</dbReference>
<feature type="chain" id="PRO_5015329756" evidence="4">
    <location>
        <begin position="18"/>
        <end position="591"/>
    </location>
</feature>
<keyword evidence="4" id="KW-0732">Signal</keyword>
<evidence type="ECO:0000256" key="4">
    <source>
        <dbReference type="SAM" id="SignalP"/>
    </source>
</evidence>
<dbReference type="GO" id="GO:0005576">
    <property type="term" value="C:extracellular region"/>
    <property type="evidence" value="ECO:0007669"/>
    <property type="project" value="UniProtKB-SubCell"/>
</dbReference>
<dbReference type="SUPFAM" id="SSF51120">
    <property type="entry name" value="beta-Roll"/>
    <property type="match status" value="3"/>
</dbReference>
<organism evidence="5 6">
    <name type="scientific">Falsiruegeria mediterranea M17</name>
    <dbReference type="NCBI Taxonomy" id="1200281"/>
    <lineage>
        <taxon>Bacteria</taxon>
        <taxon>Pseudomonadati</taxon>
        <taxon>Pseudomonadota</taxon>
        <taxon>Alphaproteobacteria</taxon>
        <taxon>Rhodobacterales</taxon>
        <taxon>Roseobacteraceae</taxon>
        <taxon>Falsiruegeria</taxon>
    </lineage>
</organism>
<dbReference type="GO" id="GO:0005509">
    <property type="term" value="F:calcium ion binding"/>
    <property type="evidence" value="ECO:0007669"/>
    <property type="project" value="InterPro"/>
</dbReference>
<keyword evidence="2" id="KW-0964">Secreted</keyword>
<evidence type="ECO:0000313" key="6">
    <source>
        <dbReference type="Proteomes" id="UP000244898"/>
    </source>
</evidence>
<evidence type="ECO:0000256" key="1">
    <source>
        <dbReference type="ARBA" id="ARBA00004613"/>
    </source>
</evidence>
<dbReference type="PANTHER" id="PTHR38340:SF1">
    <property type="entry name" value="S-LAYER PROTEIN"/>
    <property type="match status" value="1"/>
</dbReference>
<proteinExistence type="predicted"/>
<feature type="compositionally biased region" description="Low complexity" evidence="3">
    <location>
        <begin position="137"/>
        <end position="149"/>
    </location>
</feature>